<feature type="transmembrane region" description="Helical" evidence="1">
    <location>
        <begin position="130"/>
        <end position="149"/>
    </location>
</feature>
<keyword evidence="2" id="KW-0732">Signal</keyword>
<organism evidence="3 4">
    <name type="scientific">Nocardioides perillae</name>
    <dbReference type="NCBI Taxonomy" id="1119534"/>
    <lineage>
        <taxon>Bacteria</taxon>
        <taxon>Bacillati</taxon>
        <taxon>Actinomycetota</taxon>
        <taxon>Actinomycetes</taxon>
        <taxon>Propionibacteriales</taxon>
        <taxon>Nocardioidaceae</taxon>
        <taxon>Nocardioides</taxon>
    </lineage>
</organism>
<dbReference type="RefSeq" id="WP_179517127.1">
    <property type="nucleotide sequence ID" value="NZ_JACCAC010000001.1"/>
</dbReference>
<evidence type="ECO:0000256" key="2">
    <source>
        <dbReference type="SAM" id="SignalP"/>
    </source>
</evidence>
<dbReference type="AlphaFoldDB" id="A0A7Y9RUU3"/>
<dbReference type="EMBL" id="JACCAC010000001">
    <property type="protein sequence ID" value="NYG54519.1"/>
    <property type="molecule type" value="Genomic_DNA"/>
</dbReference>
<accession>A0A7Y9RUU3</accession>
<gene>
    <name evidence="3" type="ORF">BJ989_000823</name>
</gene>
<evidence type="ECO:0000313" key="3">
    <source>
        <dbReference type="EMBL" id="NYG54519.1"/>
    </source>
</evidence>
<dbReference type="Proteomes" id="UP000544110">
    <property type="component" value="Unassembled WGS sequence"/>
</dbReference>
<feature type="chain" id="PRO_5039630723" description="Cobalt transporter subunit (CbtA)" evidence="2">
    <location>
        <begin position="28"/>
        <end position="241"/>
    </location>
</feature>
<keyword evidence="1" id="KW-0812">Transmembrane</keyword>
<dbReference type="PROSITE" id="PS51257">
    <property type="entry name" value="PROKAR_LIPOPROTEIN"/>
    <property type="match status" value="1"/>
</dbReference>
<dbReference type="Pfam" id="PF09490">
    <property type="entry name" value="CbtA"/>
    <property type="match status" value="1"/>
</dbReference>
<dbReference type="InterPro" id="IPR012666">
    <property type="entry name" value="CbtA_put"/>
</dbReference>
<name>A0A7Y9RUU3_9ACTN</name>
<keyword evidence="4" id="KW-1185">Reference proteome</keyword>
<evidence type="ECO:0000256" key="1">
    <source>
        <dbReference type="SAM" id="Phobius"/>
    </source>
</evidence>
<feature type="signal peptide" evidence="2">
    <location>
        <begin position="1"/>
        <end position="27"/>
    </location>
</feature>
<reference evidence="3 4" key="1">
    <citation type="submission" date="2020-07" db="EMBL/GenBank/DDBJ databases">
        <title>Sequencing the genomes of 1000 actinobacteria strains.</title>
        <authorList>
            <person name="Klenk H.-P."/>
        </authorList>
    </citation>
    <scope>NUCLEOTIDE SEQUENCE [LARGE SCALE GENOMIC DNA]</scope>
    <source>
        <strain evidence="3 4">DSM 24552</strain>
    </source>
</reference>
<keyword evidence="1" id="KW-1133">Transmembrane helix</keyword>
<proteinExistence type="predicted"/>
<comment type="caution">
    <text evidence="3">The sequence shown here is derived from an EMBL/GenBank/DDBJ whole genome shotgun (WGS) entry which is preliminary data.</text>
</comment>
<feature type="transmembrane region" description="Helical" evidence="1">
    <location>
        <begin position="201"/>
        <end position="221"/>
    </location>
</feature>
<feature type="transmembrane region" description="Helical" evidence="1">
    <location>
        <begin position="161"/>
        <end position="181"/>
    </location>
</feature>
<sequence>MTPRTFLVHGLLAGLMAGLLACGVAYAVGEPSVDAAIALEGPAGDGPVPRTVQRTVGLLVGTLAIGLALGGLAALASAAAVGRLGRLSPAASTALVTAVGGVAVSLVPFLKYPATPPAVGDGATIGGRTAGYFALVLASVVAAGLALWLGRRLLERSGAWAAVVAPATAYVVVVAVVAQLLPDAAGVGGFPADLLWDFRVGSLATLATLWVALAAALSGLVGRSWAGEVAAAERRALAASL</sequence>
<evidence type="ECO:0000313" key="4">
    <source>
        <dbReference type="Proteomes" id="UP000544110"/>
    </source>
</evidence>
<feature type="transmembrane region" description="Helical" evidence="1">
    <location>
        <begin position="56"/>
        <end position="78"/>
    </location>
</feature>
<protein>
    <recommendedName>
        <fullName evidence="5">Cobalt transporter subunit (CbtA)</fullName>
    </recommendedName>
</protein>
<feature type="transmembrane region" description="Helical" evidence="1">
    <location>
        <begin position="90"/>
        <end position="110"/>
    </location>
</feature>
<keyword evidence="1" id="KW-0472">Membrane</keyword>
<evidence type="ECO:0008006" key="5">
    <source>
        <dbReference type="Google" id="ProtNLM"/>
    </source>
</evidence>